<keyword evidence="3" id="KW-1133">Transmembrane helix</keyword>
<dbReference type="InterPro" id="IPR001938">
    <property type="entry name" value="Thaumatin"/>
</dbReference>
<keyword evidence="5" id="KW-1185">Reference proteome</keyword>
<keyword evidence="3" id="KW-0812">Transmembrane</keyword>
<feature type="transmembrane region" description="Helical" evidence="3">
    <location>
        <begin position="85"/>
        <end position="105"/>
    </location>
</feature>
<evidence type="ECO:0000256" key="2">
    <source>
        <dbReference type="SAM" id="MobiDB-lite"/>
    </source>
</evidence>
<dbReference type="PROSITE" id="PS51367">
    <property type="entry name" value="THAUMATIN_2"/>
    <property type="match status" value="1"/>
</dbReference>
<dbReference type="InterPro" id="IPR037176">
    <property type="entry name" value="Osmotin/thaumatin-like_sf"/>
</dbReference>
<dbReference type="Pfam" id="PF00314">
    <property type="entry name" value="Thaumatin"/>
    <property type="match status" value="1"/>
</dbReference>
<comment type="caution">
    <text evidence="4">The sequence shown here is derived from an EMBL/GenBank/DDBJ whole genome shotgun (WGS) entry which is preliminary data.</text>
</comment>
<feature type="non-terminal residue" evidence="4">
    <location>
        <position position="1"/>
    </location>
</feature>
<evidence type="ECO:0000313" key="5">
    <source>
        <dbReference type="Proteomes" id="UP000265520"/>
    </source>
</evidence>
<reference evidence="4 5" key="1">
    <citation type="journal article" date="2018" name="Front. Plant Sci.">
        <title>Red Clover (Trifolium pratense) and Zigzag Clover (T. medium) - A Picture of Genomic Similarities and Differences.</title>
        <authorList>
            <person name="Dluhosova J."/>
            <person name="Istvanek J."/>
            <person name="Nedelnik J."/>
            <person name="Repkova J."/>
        </authorList>
    </citation>
    <scope>NUCLEOTIDE SEQUENCE [LARGE SCALE GENOMIC DNA]</scope>
    <source>
        <strain evidence="5">cv. 10/8</strain>
        <tissue evidence="4">Leaf</tissue>
    </source>
</reference>
<accession>A0A392P8T0</accession>
<dbReference type="AlphaFoldDB" id="A0A392P8T0"/>
<protein>
    <submittedName>
        <fullName evidence="4">Thaumatin-like protein 1-like</fullName>
    </submittedName>
</protein>
<dbReference type="Gene3D" id="2.60.110.10">
    <property type="entry name" value="Thaumatin"/>
    <property type="match status" value="1"/>
</dbReference>
<evidence type="ECO:0000313" key="4">
    <source>
        <dbReference type="EMBL" id="MCI07889.1"/>
    </source>
</evidence>
<evidence type="ECO:0000256" key="3">
    <source>
        <dbReference type="SAM" id="Phobius"/>
    </source>
</evidence>
<dbReference type="PANTHER" id="PTHR31013">
    <property type="entry name" value="THAUMATIN FAMILY PROTEIN-RELATED"/>
    <property type="match status" value="1"/>
</dbReference>
<proteinExistence type="inferred from homology"/>
<dbReference type="PANTHER" id="PTHR31013:SF2">
    <property type="entry name" value="THAUMATIN-LIKE PROTEIN"/>
    <property type="match status" value="1"/>
</dbReference>
<keyword evidence="3" id="KW-0472">Membrane</keyword>
<evidence type="ECO:0000256" key="1">
    <source>
        <dbReference type="ARBA" id="ARBA00010607"/>
    </source>
</evidence>
<feature type="compositionally biased region" description="Low complexity" evidence="2">
    <location>
        <begin position="31"/>
        <end position="50"/>
    </location>
</feature>
<feature type="region of interest" description="Disordered" evidence="2">
    <location>
        <begin position="31"/>
        <end position="64"/>
    </location>
</feature>
<name>A0A392P8T0_9FABA</name>
<dbReference type="SUPFAM" id="SSF49870">
    <property type="entry name" value="Osmotin, thaumatin-like protein"/>
    <property type="match status" value="1"/>
</dbReference>
<comment type="similarity">
    <text evidence="1">Belongs to the thaumatin family.</text>
</comment>
<organism evidence="4 5">
    <name type="scientific">Trifolium medium</name>
    <dbReference type="NCBI Taxonomy" id="97028"/>
    <lineage>
        <taxon>Eukaryota</taxon>
        <taxon>Viridiplantae</taxon>
        <taxon>Streptophyta</taxon>
        <taxon>Embryophyta</taxon>
        <taxon>Tracheophyta</taxon>
        <taxon>Spermatophyta</taxon>
        <taxon>Magnoliopsida</taxon>
        <taxon>eudicotyledons</taxon>
        <taxon>Gunneridae</taxon>
        <taxon>Pentapetalae</taxon>
        <taxon>rosids</taxon>
        <taxon>fabids</taxon>
        <taxon>Fabales</taxon>
        <taxon>Fabaceae</taxon>
        <taxon>Papilionoideae</taxon>
        <taxon>50 kb inversion clade</taxon>
        <taxon>NPAAA clade</taxon>
        <taxon>Hologalegina</taxon>
        <taxon>IRL clade</taxon>
        <taxon>Trifolieae</taxon>
        <taxon>Trifolium</taxon>
    </lineage>
</organism>
<dbReference type="Proteomes" id="UP000265520">
    <property type="component" value="Unassembled WGS sequence"/>
</dbReference>
<sequence>CPKAYSYAYDDASSTFTCSGADYSITFCPTSSSSLKSAADSSTNNTKGTGLSSGSGSRGGSEQSEVANDSLMAYMATASGASTTMFSLLLVVVGFIFSICGCFVFPS</sequence>
<dbReference type="EMBL" id="LXQA010067052">
    <property type="protein sequence ID" value="MCI07889.1"/>
    <property type="molecule type" value="Genomic_DNA"/>
</dbReference>